<dbReference type="EMBL" id="AANZ01000034">
    <property type="protein sequence ID" value="EAQ77375.1"/>
    <property type="molecule type" value="Genomic_DNA"/>
</dbReference>
<dbReference type="SUPFAM" id="SSF53474">
    <property type="entry name" value="alpha/beta-Hydrolases"/>
    <property type="match status" value="1"/>
</dbReference>
<evidence type="ECO:0008006" key="3">
    <source>
        <dbReference type="Google" id="ProtNLM"/>
    </source>
</evidence>
<dbReference type="eggNOG" id="COG1073">
    <property type="taxonomic scope" value="Bacteria"/>
</dbReference>
<organism evidence="1 2">
    <name type="scientific">Blastopirellula marina DSM 3645</name>
    <dbReference type="NCBI Taxonomy" id="314230"/>
    <lineage>
        <taxon>Bacteria</taxon>
        <taxon>Pseudomonadati</taxon>
        <taxon>Planctomycetota</taxon>
        <taxon>Planctomycetia</taxon>
        <taxon>Pirellulales</taxon>
        <taxon>Pirellulaceae</taxon>
        <taxon>Blastopirellula</taxon>
    </lineage>
</organism>
<gene>
    <name evidence="1" type="ORF">DSM3645_04400</name>
</gene>
<dbReference type="InterPro" id="IPR029058">
    <property type="entry name" value="AB_hydrolase_fold"/>
</dbReference>
<proteinExistence type="predicted"/>
<dbReference type="Gene3D" id="3.40.50.1820">
    <property type="entry name" value="alpha/beta hydrolase"/>
    <property type="match status" value="1"/>
</dbReference>
<comment type="caution">
    <text evidence="1">The sequence shown here is derived from an EMBL/GenBank/DDBJ whole genome shotgun (WGS) entry which is preliminary data.</text>
</comment>
<dbReference type="AlphaFoldDB" id="A4A1I0"/>
<accession>A4A1I0</accession>
<evidence type="ECO:0000313" key="1">
    <source>
        <dbReference type="EMBL" id="EAQ77375.1"/>
    </source>
</evidence>
<protein>
    <recommendedName>
        <fullName evidence="3">Serine aminopeptidase S33 domain-containing protein</fullName>
    </recommendedName>
</protein>
<name>A4A1I0_9BACT</name>
<sequence>MTTGSDKNDRVAMQWYAARDEQGHATKAPAIIVVHESGSGMTVGQLMAKGLRNQGFHTFMIQLPGYGLRKEGSRKTDGDLFLLRIKQSIADVRRARDAVAALPLVDADHIAVQGTSSSAHFRVPLRDRGVLFSTRRRRGCRSA</sequence>
<dbReference type="HOGENOM" id="CLU_1802357_0_0_0"/>
<evidence type="ECO:0000313" key="2">
    <source>
        <dbReference type="Proteomes" id="UP000004358"/>
    </source>
</evidence>
<reference evidence="1 2" key="1">
    <citation type="submission" date="2006-02" db="EMBL/GenBank/DDBJ databases">
        <authorList>
            <person name="Amann R."/>
            <person name="Ferriera S."/>
            <person name="Johnson J."/>
            <person name="Kravitz S."/>
            <person name="Halpern A."/>
            <person name="Remington K."/>
            <person name="Beeson K."/>
            <person name="Tran B."/>
            <person name="Rogers Y.-H."/>
            <person name="Friedman R."/>
            <person name="Venter J.C."/>
        </authorList>
    </citation>
    <scope>NUCLEOTIDE SEQUENCE [LARGE SCALE GENOMIC DNA]</scope>
    <source>
        <strain evidence="1 2">DSM 3645</strain>
    </source>
</reference>
<dbReference type="Proteomes" id="UP000004358">
    <property type="component" value="Unassembled WGS sequence"/>
</dbReference>
<dbReference type="STRING" id="314230.DSM3645_04400"/>